<reference evidence="2" key="1">
    <citation type="submission" date="2013-07" db="EMBL/GenBank/DDBJ databases">
        <title>The Genome Sequence of Cryptococcus bestiolae CBS10118.</title>
        <authorList>
            <consortium name="The Broad Institute Genome Sequencing Platform"/>
            <person name="Cuomo C."/>
            <person name="Litvintseva A."/>
            <person name="Chen Y."/>
            <person name="Heitman J."/>
            <person name="Sun S."/>
            <person name="Springer D."/>
            <person name="Dromer F."/>
            <person name="Young S.K."/>
            <person name="Zeng Q."/>
            <person name="Gargeya S."/>
            <person name="Fitzgerald M."/>
            <person name="Abouelleil A."/>
            <person name="Alvarado L."/>
            <person name="Berlin A.M."/>
            <person name="Chapman S.B."/>
            <person name="Dewar J."/>
            <person name="Goldberg J."/>
            <person name="Griggs A."/>
            <person name="Gujja S."/>
            <person name="Hansen M."/>
            <person name="Howarth C."/>
            <person name="Imamovic A."/>
            <person name="Larimer J."/>
            <person name="McCowan C."/>
            <person name="Murphy C."/>
            <person name="Pearson M."/>
            <person name="Priest M."/>
            <person name="Roberts A."/>
            <person name="Saif S."/>
            <person name="Shea T."/>
            <person name="Sykes S."/>
            <person name="Wortman J."/>
            <person name="Nusbaum C."/>
            <person name="Birren B."/>
        </authorList>
    </citation>
    <scope>NUCLEOTIDE SEQUENCE [LARGE SCALE GENOMIC DNA]</scope>
    <source>
        <strain evidence="2">CBS 10118</strain>
    </source>
</reference>
<dbReference type="VEuPathDB" id="FungiDB:I302_04330"/>
<dbReference type="RefSeq" id="XP_019047714.1">
    <property type="nucleotide sequence ID" value="XM_019190966.1"/>
</dbReference>
<protein>
    <submittedName>
        <fullName evidence="2">Uncharacterized protein</fullName>
    </submittedName>
</protein>
<evidence type="ECO:0000256" key="1">
    <source>
        <dbReference type="SAM" id="MobiDB-lite"/>
    </source>
</evidence>
<dbReference type="Proteomes" id="UP000092730">
    <property type="component" value="Chromosome 1"/>
</dbReference>
<feature type="region of interest" description="Disordered" evidence="1">
    <location>
        <begin position="1"/>
        <end position="36"/>
    </location>
</feature>
<dbReference type="AlphaFoldDB" id="A0A1B9G6H7"/>
<feature type="compositionally biased region" description="Polar residues" evidence="1">
    <location>
        <begin position="1"/>
        <end position="24"/>
    </location>
</feature>
<dbReference type="KEGG" id="kbi:30208729"/>
<evidence type="ECO:0000313" key="4">
    <source>
        <dbReference type="Proteomes" id="UP000092730"/>
    </source>
</evidence>
<sequence>MTDIQLDQPSLDPSKTGPSISTSPGAGDSDSHIEASMDVNDLANGGALKYGVPKVATLTYFYQGAGFVPAYSNSPFGPQRIEWSGIARFAKPTYGDSVANNKGSLNLVDEFDCETLQPTIKRPLNREGPLLRIFRGSRMGVRV</sequence>
<reference evidence="3" key="4">
    <citation type="submission" date="2024-02" db="EMBL/GenBank/DDBJ databases">
        <title>Comparative genomics of Cryptococcus and Kwoniella reveals pathogenesis evolution and contrasting modes of karyotype evolution via chromosome fusion or intercentromeric recombination.</title>
        <authorList>
            <person name="Coelho M.A."/>
            <person name="David-Palma M."/>
            <person name="Shea T."/>
            <person name="Bowers K."/>
            <person name="McGinley-Smith S."/>
            <person name="Mohammad A.W."/>
            <person name="Gnirke A."/>
            <person name="Yurkov A.M."/>
            <person name="Nowrousian M."/>
            <person name="Sun S."/>
            <person name="Cuomo C.A."/>
            <person name="Heitman J."/>
        </authorList>
    </citation>
    <scope>NUCLEOTIDE SEQUENCE</scope>
    <source>
        <strain evidence="3">CBS 10118</strain>
    </source>
</reference>
<proteinExistence type="predicted"/>
<evidence type="ECO:0000313" key="3">
    <source>
        <dbReference type="EMBL" id="WVW78990.1"/>
    </source>
</evidence>
<dbReference type="GeneID" id="30208729"/>
<name>A0A1B9G6H7_9TREE</name>
<keyword evidence="4" id="KW-1185">Reference proteome</keyword>
<dbReference type="EMBL" id="CP144541">
    <property type="protein sequence ID" value="WVW78990.1"/>
    <property type="molecule type" value="Genomic_DNA"/>
</dbReference>
<organism evidence="2">
    <name type="scientific">Kwoniella bestiolae CBS 10118</name>
    <dbReference type="NCBI Taxonomy" id="1296100"/>
    <lineage>
        <taxon>Eukaryota</taxon>
        <taxon>Fungi</taxon>
        <taxon>Dikarya</taxon>
        <taxon>Basidiomycota</taxon>
        <taxon>Agaricomycotina</taxon>
        <taxon>Tremellomycetes</taxon>
        <taxon>Tremellales</taxon>
        <taxon>Cryptococcaceae</taxon>
        <taxon>Kwoniella</taxon>
    </lineage>
</organism>
<reference evidence="2" key="3">
    <citation type="submission" date="2014-01" db="EMBL/GenBank/DDBJ databases">
        <title>Evolution of pathogenesis and genome organization in the Tremellales.</title>
        <authorList>
            <person name="Cuomo C."/>
            <person name="Litvintseva A."/>
            <person name="Heitman J."/>
            <person name="Chen Y."/>
            <person name="Sun S."/>
            <person name="Springer D."/>
            <person name="Dromer F."/>
            <person name="Young S."/>
            <person name="Zeng Q."/>
            <person name="Chapman S."/>
            <person name="Gujja S."/>
            <person name="Saif S."/>
            <person name="Birren B."/>
        </authorList>
    </citation>
    <scope>NUCLEOTIDE SEQUENCE</scope>
    <source>
        <strain evidence="2">CBS 10118</strain>
    </source>
</reference>
<accession>A0A1B9G6H7</accession>
<gene>
    <name evidence="2" type="ORF">I302_04330</name>
    <name evidence="3" type="ORF">I302_100953</name>
</gene>
<dbReference type="EMBL" id="KI894020">
    <property type="protein sequence ID" value="OCF26644.1"/>
    <property type="molecule type" value="Genomic_DNA"/>
</dbReference>
<evidence type="ECO:0000313" key="2">
    <source>
        <dbReference type="EMBL" id="OCF26644.1"/>
    </source>
</evidence>
<reference evidence="3" key="2">
    <citation type="submission" date="2013-07" db="EMBL/GenBank/DDBJ databases">
        <authorList>
            <consortium name="The Broad Institute Genome Sequencing Platform"/>
            <person name="Cuomo C."/>
            <person name="Litvintseva A."/>
            <person name="Chen Y."/>
            <person name="Heitman J."/>
            <person name="Sun S."/>
            <person name="Springer D."/>
            <person name="Dromer F."/>
            <person name="Young S.K."/>
            <person name="Zeng Q."/>
            <person name="Gargeya S."/>
            <person name="Fitzgerald M."/>
            <person name="Abouelleil A."/>
            <person name="Alvarado L."/>
            <person name="Berlin A.M."/>
            <person name="Chapman S.B."/>
            <person name="Dewar J."/>
            <person name="Goldberg J."/>
            <person name="Griggs A."/>
            <person name="Gujja S."/>
            <person name="Hansen M."/>
            <person name="Howarth C."/>
            <person name="Imamovic A."/>
            <person name="Larimer J."/>
            <person name="McCowan C."/>
            <person name="Murphy C."/>
            <person name="Pearson M."/>
            <person name="Priest M."/>
            <person name="Roberts A."/>
            <person name="Saif S."/>
            <person name="Shea T."/>
            <person name="Sykes S."/>
            <person name="Wortman J."/>
            <person name="Nusbaum C."/>
            <person name="Birren B."/>
        </authorList>
    </citation>
    <scope>NUCLEOTIDE SEQUENCE</scope>
    <source>
        <strain evidence="3">CBS 10118</strain>
    </source>
</reference>